<dbReference type="EMBL" id="JAATJA010000002">
    <property type="protein sequence ID" value="NJB68646.1"/>
    <property type="molecule type" value="Genomic_DNA"/>
</dbReference>
<gene>
    <name evidence="2" type="ORF">GGQ74_002319</name>
</gene>
<sequence length="277" mass="30586">MAQTILLSQRKKRGGLLRGTGMTLLFAAALTAGLILFTPWPTVWNMALGSALERMPNVRASWKELDEAGAFRFRLAQVQGFTHTARFSADEVRFAIGFTPLTIRGLDIDFGRTKTSMDEARLELGLAPLARLVLVTGPELRADLFRGRTLVVNGGAELSRLFEGRGLSGVLNVSADCRWNTGFEGYPNAGNIELTAESLTLPDGTEARGLNIGADLNGKNVLIRKVAAEEPLRLRARGTAELRKNFFYTRVLLDGDLQTGDQRIPFRREDRLERLLN</sequence>
<evidence type="ECO:0000313" key="2">
    <source>
        <dbReference type="EMBL" id="NJB68646.1"/>
    </source>
</evidence>
<evidence type="ECO:0000256" key="1">
    <source>
        <dbReference type="SAM" id="Phobius"/>
    </source>
</evidence>
<dbReference type="RefSeq" id="WP_167941693.1">
    <property type="nucleotide sequence ID" value="NZ_JAATJA010000002.1"/>
</dbReference>
<keyword evidence="3" id="KW-1185">Reference proteome</keyword>
<keyword evidence="1" id="KW-0812">Transmembrane</keyword>
<protein>
    <recommendedName>
        <fullName evidence="4">Type II secretion system protein N</fullName>
    </recommendedName>
</protein>
<evidence type="ECO:0008006" key="4">
    <source>
        <dbReference type="Google" id="ProtNLM"/>
    </source>
</evidence>
<name>A0A846QIG1_9BACT</name>
<comment type="caution">
    <text evidence="2">The sequence shown here is derived from an EMBL/GenBank/DDBJ whole genome shotgun (WGS) entry which is preliminary data.</text>
</comment>
<dbReference type="Proteomes" id="UP000580856">
    <property type="component" value="Unassembled WGS sequence"/>
</dbReference>
<keyword evidence="1" id="KW-1133">Transmembrane helix</keyword>
<organism evidence="2 3">
    <name type="scientific">Desulfobaculum xiamenense</name>
    <dbReference type="NCBI Taxonomy" id="995050"/>
    <lineage>
        <taxon>Bacteria</taxon>
        <taxon>Pseudomonadati</taxon>
        <taxon>Thermodesulfobacteriota</taxon>
        <taxon>Desulfovibrionia</taxon>
        <taxon>Desulfovibrionales</taxon>
        <taxon>Desulfovibrionaceae</taxon>
        <taxon>Desulfobaculum</taxon>
    </lineage>
</organism>
<reference evidence="2 3" key="1">
    <citation type="submission" date="2020-03" db="EMBL/GenBank/DDBJ databases">
        <title>Genomic Encyclopedia of Type Strains, Phase IV (KMG-IV): sequencing the most valuable type-strain genomes for metagenomic binning, comparative biology and taxonomic classification.</title>
        <authorList>
            <person name="Goeker M."/>
        </authorList>
    </citation>
    <scope>NUCLEOTIDE SEQUENCE [LARGE SCALE GENOMIC DNA]</scope>
    <source>
        <strain evidence="2 3">DSM 24233</strain>
    </source>
</reference>
<proteinExistence type="predicted"/>
<dbReference type="AlphaFoldDB" id="A0A846QIG1"/>
<accession>A0A846QIG1</accession>
<feature type="transmembrane region" description="Helical" evidence="1">
    <location>
        <begin position="21"/>
        <end position="40"/>
    </location>
</feature>
<keyword evidence="1" id="KW-0472">Membrane</keyword>
<evidence type="ECO:0000313" key="3">
    <source>
        <dbReference type="Proteomes" id="UP000580856"/>
    </source>
</evidence>